<sequence length="70" mass="8014">MADNEVPSDEGEIAQLLFDDTFYNPALKVSNVAKERGAVKKLMKFDEFPIYIARPFVETFAEEVGTFFYI</sequence>
<name>A0A914YU14_9BILA</name>
<keyword evidence="1" id="KW-1185">Reference proteome</keyword>
<evidence type="ECO:0000313" key="2">
    <source>
        <dbReference type="WBParaSite" id="PSU_v2.g3638.t1"/>
    </source>
</evidence>
<protein>
    <submittedName>
        <fullName evidence="2">Uncharacterized protein</fullName>
    </submittedName>
</protein>
<proteinExistence type="predicted"/>
<reference evidence="2" key="1">
    <citation type="submission" date="2022-11" db="UniProtKB">
        <authorList>
            <consortium name="WormBaseParasite"/>
        </authorList>
    </citation>
    <scope>IDENTIFICATION</scope>
</reference>
<dbReference type="Proteomes" id="UP000887577">
    <property type="component" value="Unplaced"/>
</dbReference>
<accession>A0A914YU14</accession>
<organism evidence="1 2">
    <name type="scientific">Panagrolaimus superbus</name>
    <dbReference type="NCBI Taxonomy" id="310955"/>
    <lineage>
        <taxon>Eukaryota</taxon>
        <taxon>Metazoa</taxon>
        <taxon>Ecdysozoa</taxon>
        <taxon>Nematoda</taxon>
        <taxon>Chromadorea</taxon>
        <taxon>Rhabditida</taxon>
        <taxon>Tylenchina</taxon>
        <taxon>Panagrolaimomorpha</taxon>
        <taxon>Panagrolaimoidea</taxon>
        <taxon>Panagrolaimidae</taxon>
        <taxon>Panagrolaimus</taxon>
    </lineage>
</organism>
<dbReference type="AlphaFoldDB" id="A0A914YU14"/>
<evidence type="ECO:0000313" key="1">
    <source>
        <dbReference type="Proteomes" id="UP000887577"/>
    </source>
</evidence>
<dbReference type="WBParaSite" id="PSU_v2.g3638.t1">
    <property type="protein sequence ID" value="PSU_v2.g3638.t1"/>
    <property type="gene ID" value="PSU_v2.g3638"/>
</dbReference>